<dbReference type="GO" id="GO:0003677">
    <property type="term" value="F:DNA binding"/>
    <property type="evidence" value="ECO:0007669"/>
    <property type="project" value="UniProtKB-KW"/>
</dbReference>
<feature type="domain" description="HTH iclR-type" evidence="7">
    <location>
        <begin position="10"/>
        <end position="70"/>
    </location>
</feature>
<dbReference type="GO" id="GO:0046278">
    <property type="term" value="P:3,4-dihydroxybenzoate metabolic process"/>
    <property type="evidence" value="ECO:0007669"/>
    <property type="project" value="InterPro"/>
</dbReference>
<evidence type="ECO:0000256" key="6">
    <source>
        <dbReference type="ARBA" id="ARBA00070406"/>
    </source>
</evidence>
<dbReference type="Pfam" id="PF01614">
    <property type="entry name" value="IclR_C"/>
    <property type="match status" value="1"/>
</dbReference>
<dbReference type="GO" id="GO:0045893">
    <property type="term" value="P:positive regulation of DNA-templated transcription"/>
    <property type="evidence" value="ECO:0007669"/>
    <property type="project" value="InterPro"/>
</dbReference>
<gene>
    <name evidence="9" type="ORF">E1288_01955</name>
</gene>
<dbReference type="GO" id="GO:0045892">
    <property type="term" value="P:negative regulation of DNA-templated transcription"/>
    <property type="evidence" value="ECO:0007669"/>
    <property type="project" value="TreeGrafter"/>
</dbReference>
<keyword evidence="1" id="KW-0319">Glycerol metabolism</keyword>
<dbReference type="FunFam" id="1.10.10.10:FF:000056">
    <property type="entry name" value="IclR family transcriptional regulator"/>
    <property type="match status" value="1"/>
</dbReference>
<keyword evidence="2" id="KW-0805">Transcription regulation</keyword>
<dbReference type="InterPro" id="IPR005471">
    <property type="entry name" value="Tscrpt_reg_IclR_N"/>
</dbReference>
<comment type="caution">
    <text evidence="9">The sequence shown here is derived from an EMBL/GenBank/DDBJ whole genome shotgun (WGS) entry which is preliminary data.</text>
</comment>
<dbReference type="InterPro" id="IPR036390">
    <property type="entry name" value="WH_DNA-bd_sf"/>
</dbReference>
<evidence type="ECO:0000313" key="9">
    <source>
        <dbReference type="EMBL" id="TDD55952.1"/>
    </source>
</evidence>
<evidence type="ECO:0000259" key="8">
    <source>
        <dbReference type="PROSITE" id="PS51078"/>
    </source>
</evidence>
<dbReference type="Pfam" id="PF09339">
    <property type="entry name" value="HTH_IclR"/>
    <property type="match status" value="1"/>
</dbReference>
<dbReference type="PROSITE" id="PS51078">
    <property type="entry name" value="ICLR_ED"/>
    <property type="match status" value="1"/>
</dbReference>
<evidence type="ECO:0000313" key="10">
    <source>
        <dbReference type="Proteomes" id="UP000294947"/>
    </source>
</evidence>
<protein>
    <recommendedName>
        <fullName evidence="6">Glycerol operon regulatory protein</fullName>
    </recommendedName>
</protein>
<sequence length="273" mass="29625">MPEERGGHFVRSVERTLSVLRAFSPGRAELTLTEVAQASGLDRAGARRILLTLVDLGYVRHDERHFALTPQVLEFGYAYLSSRSLPQIAEPHLRRLTRELREMTAVAVLEGDEICYIAQVPSPKLLSVAIPVGTRFPAHATSMGKVLLAGMPPERLEARLRSTDLTALTPRTITTREGLLADLGKVRRQGFVISDSELEEGLRGVAAPIRDADGKVFAAVNVSLDAHSASEDSVRREIVPLLVATAARIEADLRLKPPASRPGAPGRVPPPGM</sequence>
<accession>A0A4R4ZH94</accession>
<dbReference type="EMBL" id="SMKW01000002">
    <property type="protein sequence ID" value="TDD55952.1"/>
    <property type="molecule type" value="Genomic_DNA"/>
</dbReference>
<dbReference type="OrthoDB" id="9807558at2"/>
<dbReference type="RefSeq" id="WP_132479740.1">
    <property type="nucleotide sequence ID" value="NZ_SMKW01000002.1"/>
</dbReference>
<evidence type="ECO:0000256" key="3">
    <source>
        <dbReference type="ARBA" id="ARBA00023125"/>
    </source>
</evidence>
<dbReference type="InterPro" id="IPR014757">
    <property type="entry name" value="Tscrpt_reg_IclR_C"/>
</dbReference>
<keyword evidence="3" id="KW-0238">DNA-binding</keyword>
<organism evidence="9 10">
    <name type="scientific">Saccharopolyspora elongata</name>
    <dbReference type="NCBI Taxonomy" id="2530387"/>
    <lineage>
        <taxon>Bacteria</taxon>
        <taxon>Bacillati</taxon>
        <taxon>Actinomycetota</taxon>
        <taxon>Actinomycetes</taxon>
        <taxon>Pseudonocardiales</taxon>
        <taxon>Pseudonocardiaceae</taxon>
        <taxon>Saccharopolyspora</taxon>
    </lineage>
</organism>
<keyword evidence="4" id="KW-0804">Transcription</keyword>
<feature type="domain" description="IclR-ED" evidence="8">
    <location>
        <begin position="71"/>
        <end position="255"/>
    </location>
</feature>
<dbReference type="AlphaFoldDB" id="A0A4R4ZH94"/>
<evidence type="ECO:0000256" key="1">
    <source>
        <dbReference type="ARBA" id="ARBA00022798"/>
    </source>
</evidence>
<dbReference type="SUPFAM" id="SSF46785">
    <property type="entry name" value="Winged helix' DNA-binding domain"/>
    <property type="match status" value="1"/>
</dbReference>
<dbReference type="SMART" id="SM00346">
    <property type="entry name" value="HTH_ICLR"/>
    <property type="match status" value="1"/>
</dbReference>
<dbReference type="GO" id="GO:0006071">
    <property type="term" value="P:glycerol metabolic process"/>
    <property type="evidence" value="ECO:0007669"/>
    <property type="project" value="UniProtKB-KW"/>
</dbReference>
<dbReference type="PROSITE" id="PS51077">
    <property type="entry name" value="HTH_ICLR"/>
    <property type="match status" value="1"/>
</dbReference>
<dbReference type="InterPro" id="IPR029016">
    <property type="entry name" value="GAF-like_dom_sf"/>
</dbReference>
<dbReference type="InterPro" id="IPR036388">
    <property type="entry name" value="WH-like_DNA-bd_sf"/>
</dbReference>
<dbReference type="SUPFAM" id="SSF55781">
    <property type="entry name" value="GAF domain-like"/>
    <property type="match status" value="1"/>
</dbReference>
<dbReference type="InterPro" id="IPR012794">
    <property type="entry name" value="PcaR_PcaU"/>
</dbReference>
<evidence type="ECO:0000256" key="4">
    <source>
        <dbReference type="ARBA" id="ARBA00023163"/>
    </source>
</evidence>
<keyword evidence="10" id="KW-1185">Reference proteome</keyword>
<dbReference type="NCBIfam" id="TIGR02431">
    <property type="entry name" value="pcaR_pcaU"/>
    <property type="match status" value="1"/>
</dbReference>
<dbReference type="PANTHER" id="PTHR30136">
    <property type="entry name" value="HELIX-TURN-HELIX TRANSCRIPTIONAL REGULATOR, ICLR FAMILY"/>
    <property type="match status" value="1"/>
</dbReference>
<reference evidence="9 10" key="1">
    <citation type="submission" date="2019-03" db="EMBL/GenBank/DDBJ databases">
        <title>Draft genome sequences of novel Actinobacteria.</title>
        <authorList>
            <person name="Sahin N."/>
            <person name="Ay H."/>
            <person name="Saygin H."/>
        </authorList>
    </citation>
    <scope>NUCLEOTIDE SEQUENCE [LARGE SCALE GENOMIC DNA]</scope>
    <source>
        <strain evidence="9 10">7K502</strain>
    </source>
</reference>
<dbReference type="InterPro" id="IPR050707">
    <property type="entry name" value="HTH_MetabolicPath_Reg"/>
</dbReference>
<dbReference type="Proteomes" id="UP000294947">
    <property type="component" value="Unassembled WGS sequence"/>
</dbReference>
<proteinExistence type="predicted"/>
<evidence type="ECO:0000259" key="7">
    <source>
        <dbReference type="PROSITE" id="PS51077"/>
    </source>
</evidence>
<dbReference type="PANTHER" id="PTHR30136:SF34">
    <property type="entry name" value="TRANSCRIPTIONAL REGULATOR"/>
    <property type="match status" value="1"/>
</dbReference>
<dbReference type="Gene3D" id="1.10.10.10">
    <property type="entry name" value="Winged helix-like DNA-binding domain superfamily/Winged helix DNA-binding domain"/>
    <property type="match status" value="1"/>
</dbReference>
<comment type="function">
    <text evidence="5">May be an activator protein for the gylABX operon.</text>
</comment>
<dbReference type="GO" id="GO:0003700">
    <property type="term" value="F:DNA-binding transcription factor activity"/>
    <property type="evidence" value="ECO:0007669"/>
    <property type="project" value="TreeGrafter"/>
</dbReference>
<name>A0A4R4ZH94_9PSEU</name>
<dbReference type="Gene3D" id="3.30.450.40">
    <property type="match status" value="1"/>
</dbReference>
<evidence type="ECO:0000256" key="2">
    <source>
        <dbReference type="ARBA" id="ARBA00023015"/>
    </source>
</evidence>
<evidence type="ECO:0000256" key="5">
    <source>
        <dbReference type="ARBA" id="ARBA00058938"/>
    </source>
</evidence>